<name>A0A7V2F537_RHOMR</name>
<sequence length="157" mass="17972">MITLMGSCASAPRLVSPDDRFGHRYVGHAPDERLTLDLTPPKVDQQYLRYLVPIDTVHVRIAPLDDQPTGEQKVELLIKGSLPEACAALDTVAQERAGNLLRVQLWMHRPARKRCRPVRQPFRFYLPLEGSWKPGSYTLKLNDRIFPFEIRYPAAPR</sequence>
<dbReference type="AlphaFoldDB" id="A0A7V2F537"/>
<comment type="caution">
    <text evidence="1">The sequence shown here is derived from an EMBL/GenBank/DDBJ whole genome shotgun (WGS) entry which is preliminary data.</text>
</comment>
<organism evidence="1">
    <name type="scientific">Rhodothermus marinus</name>
    <name type="common">Rhodothermus obamensis</name>
    <dbReference type="NCBI Taxonomy" id="29549"/>
    <lineage>
        <taxon>Bacteria</taxon>
        <taxon>Pseudomonadati</taxon>
        <taxon>Rhodothermota</taxon>
        <taxon>Rhodothermia</taxon>
        <taxon>Rhodothermales</taxon>
        <taxon>Rhodothermaceae</taxon>
        <taxon>Rhodothermus</taxon>
    </lineage>
</organism>
<reference evidence="1" key="1">
    <citation type="journal article" date="2020" name="mSystems">
        <title>Genome- and Community-Level Interaction Insights into Carbon Utilization and Element Cycling Functions of Hydrothermarchaeota in Hydrothermal Sediment.</title>
        <authorList>
            <person name="Zhou Z."/>
            <person name="Liu Y."/>
            <person name="Xu W."/>
            <person name="Pan J."/>
            <person name="Luo Z.H."/>
            <person name="Li M."/>
        </authorList>
    </citation>
    <scope>NUCLEOTIDE SEQUENCE [LARGE SCALE GENOMIC DNA]</scope>
    <source>
        <strain evidence="1">SpSt-143</strain>
    </source>
</reference>
<proteinExistence type="predicted"/>
<accession>A0A7V2F537</accession>
<protein>
    <submittedName>
        <fullName evidence="1">Uncharacterized protein</fullName>
    </submittedName>
</protein>
<dbReference type="EMBL" id="DSGB01000002">
    <property type="protein sequence ID" value="HER95154.1"/>
    <property type="molecule type" value="Genomic_DNA"/>
</dbReference>
<gene>
    <name evidence="1" type="ORF">ENO59_01325</name>
</gene>
<evidence type="ECO:0000313" key="1">
    <source>
        <dbReference type="EMBL" id="HER95154.1"/>
    </source>
</evidence>